<keyword evidence="3" id="KW-1185">Reference proteome</keyword>
<dbReference type="PATRIC" id="fig|1469144.10.peg.4696"/>
<comment type="caution">
    <text evidence="2">The sequence shown here is derived from an EMBL/GenBank/DDBJ whole genome shotgun (WGS) entry which is preliminary data.</text>
</comment>
<dbReference type="Proteomes" id="UP000070188">
    <property type="component" value="Unassembled WGS sequence"/>
</dbReference>
<evidence type="ECO:0000313" key="2">
    <source>
        <dbReference type="EMBL" id="KWW97271.1"/>
    </source>
</evidence>
<evidence type="ECO:0000313" key="3">
    <source>
        <dbReference type="Proteomes" id="UP000070188"/>
    </source>
</evidence>
<proteinExistence type="predicted"/>
<sequence>MRSPGRIDMPVAGIDSSTRSTKVLERADPARGAGATPGRHGGPSGRLVAGAPGGRPRRFPGRWTTQETPELSAFWRRA</sequence>
<dbReference type="EMBL" id="LAXD01000004">
    <property type="protein sequence ID" value="KWW97271.1"/>
    <property type="molecule type" value="Genomic_DNA"/>
</dbReference>
<gene>
    <name evidence="2" type="ORF">LI90_4440</name>
</gene>
<name>A0A132MIM0_9ACTN</name>
<organism evidence="2 3">
    <name type="scientific">Carbonactinospora thermoautotrophica</name>
    <dbReference type="NCBI Taxonomy" id="1469144"/>
    <lineage>
        <taxon>Bacteria</taxon>
        <taxon>Bacillati</taxon>
        <taxon>Actinomycetota</taxon>
        <taxon>Actinomycetes</taxon>
        <taxon>Kitasatosporales</taxon>
        <taxon>Carbonactinosporaceae</taxon>
        <taxon>Carbonactinospora</taxon>
    </lineage>
</organism>
<reference evidence="3" key="1">
    <citation type="submission" date="2015-04" db="EMBL/GenBank/DDBJ databases">
        <title>Physiological reanalysis, assessment of diazotrophy, and genome sequences of multiple isolates of Streptomyces thermoautotrophicus.</title>
        <authorList>
            <person name="MacKellar D.C."/>
            <person name="Lieber L."/>
            <person name="Norman J."/>
            <person name="Bolger A."/>
            <person name="Tobin C."/>
            <person name="Murray J.W."/>
            <person name="Chang R."/>
            <person name="Ford T."/>
            <person name="Nguyen P.Q."/>
            <person name="Woodward J."/>
            <person name="Permingeat H."/>
            <person name="Joshi N.S."/>
            <person name="Silver P.A."/>
            <person name="Usadel B."/>
            <person name="Rutherford A.W."/>
            <person name="Friesen M."/>
            <person name="Prell J."/>
        </authorList>
    </citation>
    <scope>NUCLEOTIDE SEQUENCE [LARGE SCALE GENOMIC DNA]</scope>
    <source>
        <strain evidence="3">H1</strain>
    </source>
</reference>
<protein>
    <submittedName>
        <fullName evidence="2">Uncharacterized protein</fullName>
    </submittedName>
</protein>
<accession>A0A132MIM0</accession>
<feature type="region of interest" description="Disordered" evidence="1">
    <location>
        <begin position="1"/>
        <end position="68"/>
    </location>
</feature>
<dbReference type="AlphaFoldDB" id="A0A132MIM0"/>
<evidence type="ECO:0000256" key="1">
    <source>
        <dbReference type="SAM" id="MobiDB-lite"/>
    </source>
</evidence>